<dbReference type="VEuPathDB" id="FungiDB:PV10_02132"/>
<dbReference type="FunFam" id="3.30.830.10:FF:000031">
    <property type="entry name" value="Putative zinc metalloprotease"/>
    <property type="match status" value="1"/>
</dbReference>
<dbReference type="Pfam" id="PF00675">
    <property type="entry name" value="Peptidase_M16"/>
    <property type="match status" value="1"/>
</dbReference>
<dbReference type="OrthoDB" id="4953at2759"/>
<evidence type="ECO:0000313" key="4">
    <source>
        <dbReference type="EMBL" id="KIV94359.1"/>
    </source>
</evidence>
<dbReference type="STRING" id="212818.A0A0D1ZKB0"/>
<dbReference type="SUPFAM" id="SSF63411">
    <property type="entry name" value="LuxS/MPP-like metallohydrolase"/>
    <property type="match status" value="4"/>
</dbReference>
<evidence type="ECO:0000256" key="1">
    <source>
        <dbReference type="SAM" id="MobiDB-lite"/>
    </source>
</evidence>
<dbReference type="OMA" id="CVEGPFW"/>
<organism evidence="4 5">
    <name type="scientific">Exophiala mesophila</name>
    <name type="common">Black yeast-like fungus</name>
    <dbReference type="NCBI Taxonomy" id="212818"/>
    <lineage>
        <taxon>Eukaryota</taxon>
        <taxon>Fungi</taxon>
        <taxon>Dikarya</taxon>
        <taxon>Ascomycota</taxon>
        <taxon>Pezizomycotina</taxon>
        <taxon>Eurotiomycetes</taxon>
        <taxon>Chaetothyriomycetidae</taxon>
        <taxon>Chaetothyriales</taxon>
        <taxon>Herpotrichiellaceae</taxon>
        <taxon>Exophiala</taxon>
    </lineage>
</organism>
<dbReference type="RefSeq" id="XP_016225933.1">
    <property type="nucleotide sequence ID" value="XM_016366415.1"/>
</dbReference>
<keyword evidence="5" id="KW-1185">Reference proteome</keyword>
<dbReference type="Gene3D" id="3.30.830.10">
    <property type="entry name" value="Metalloenzyme, LuxS/M16 peptidase-like"/>
    <property type="match status" value="4"/>
</dbReference>
<evidence type="ECO:0000259" key="3">
    <source>
        <dbReference type="Pfam" id="PF05193"/>
    </source>
</evidence>
<proteinExistence type="predicted"/>
<dbReference type="Proteomes" id="UP000054302">
    <property type="component" value="Unassembled WGS sequence"/>
</dbReference>
<dbReference type="GeneID" id="27319977"/>
<dbReference type="InterPro" id="IPR011765">
    <property type="entry name" value="Pept_M16_N"/>
</dbReference>
<dbReference type="InterPro" id="IPR011249">
    <property type="entry name" value="Metalloenz_LuxS/M16"/>
</dbReference>
<feature type="domain" description="Peptidase M16 N-terminal" evidence="2">
    <location>
        <begin position="123"/>
        <end position="205"/>
    </location>
</feature>
<gene>
    <name evidence="4" type="ORF">PV10_02132</name>
</gene>
<protein>
    <recommendedName>
        <fullName evidence="6">Mitochondrial presequence protease</fullName>
    </recommendedName>
</protein>
<evidence type="ECO:0000259" key="2">
    <source>
        <dbReference type="Pfam" id="PF00675"/>
    </source>
</evidence>
<dbReference type="GO" id="GO:0046872">
    <property type="term" value="F:metal ion binding"/>
    <property type="evidence" value="ECO:0007669"/>
    <property type="project" value="InterPro"/>
</dbReference>
<dbReference type="AlphaFoldDB" id="A0A0D1ZKB0"/>
<name>A0A0D1ZKB0_EXOME</name>
<reference evidence="4 5" key="1">
    <citation type="submission" date="2015-01" db="EMBL/GenBank/DDBJ databases">
        <title>The Genome Sequence of Exophiala mesophila CBS40295.</title>
        <authorList>
            <consortium name="The Broad Institute Genomics Platform"/>
            <person name="Cuomo C."/>
            <person name="de Hoog S."/>
            <person name="Gorbushina A."/>
            <person name="Stielow B."/>
            <person name="Teixiera M."/>
            <person name="Abouelleil A."/>
            <person name="Chapman S.B."/>
            <person name="Priest M."/>
            <person name="Young S.K."/>
            <person name="Wortman J."/>
            <person name="Nusbaum C."/>
            <person name="Birren B."/>
        </authorList>
    </citation>
    <scope>NUCLEOTIDE SEQUENCE [LARGE SCALE GENOMIC DNA]</scope>
    <source>
        <strain evidence="4 5">CBS 40295</strain>
    </source>
</reference>
<sequence>MRSSLLYSALIGLLISIALPLISIHRFSEFSFIPEADRPAQLNFPFYNILDIILTRLRSSPALKMATSGPDAPRFTKIQKIEPDYCPGSITQYESQRTGMRVVVVDQQGPKLHGYFVLATEIHDDSGAPHTLEHLCFMGSKSYKYKGFLDKLATRAYSNTNAWTATDHTAYTLDTAGWAGFAQILPVYLEHVILPTLTDAGCTTEVHHIDGSGNDAGVVYSEMQGVQNTASELIELASKRILYPEGVGFRYETGGMMEQLRVLTADRIREFHRDMYQPKNLCLLLFGEVDHDELLQLLDTFETSILPDIPSPDKPFKRPWMESNLAPALSESTLQKVDFPEEDESFGEIDIRFLGPDTASVVEIGALSVALLYLAGSSAAVLDNTLVEKEQLASGVYYTLDSRPRTEIAFTLSSVETGRLAEVEKRFFEVLHGATDKPLDMKFMKDCIAQQLRTLKFNAEASPTFFADYIIADYLFGKRDGSTLETLRSLDTYAKILQAWTEEEWKAFLKKYFTGAHHVSILGVPSAQLSEKLKTDEARRIEAQKEALGPEGLKQKQEQLDAAKAENDREIPHELLGKFKVPPTESIHFVSTAAARSGLALQVGKPQNKYQEIIEQDAQALPLFLNFQHIPSNFARVDVIISTEILPNELRPLLAIYMESFFSLPIKRGSDVINFEDVVLELERDTVGYAMDSAVNRGNIEGLRVSFQVELDKYKVALRWIQELMFQSIFDVDRLKAINTRLLADVPDSKRSGDGMLIGVHMMTHLSPKSIGRARSTLVKALYLKRIRSLLKTDPDVVVKQLERLRSLLCKFENFRVVVVSDLEKLHEPASSWRPFVQKLEVTKELNPIGTRKERLSEAGKNLGKLAYVVPMPTIDSSYAYALAKGPISYYDPRTPAMMVAMAYLNAVEGPLWVAVRGTGLAYGTSVGYDIESGFIYLEVYRSPDAYKAFEASRNVISGHISGEIEFDPLMLEGAISSIVVAFANEQRTLASAAVANFIKAVMKGLPEDHNEQLLKKVRAIGVDEIKDILKTLVFDVLTPGKADIVITCAPGLTEGISDGLKGAGFLPETHDLNYFQDDYGLKTNEGEDDDDGDDDDSEDDGDDDDKDDGTSDDLGGSEGYEIIEGGGEEFDDEN</sequence>
<evidence type="ECO:0000313" key="5">
    <source>
        <dbReference type="Proteomes" id="UP000054302"/>
    </source>
</evidence>
<dbReference type="PANTHER" id="PTHR43016">
    <property type="entry name" value="PRESEQUENCE PROTEASE"/>
    <property type="match status" value="1"/>
</dbReference>
<dbReference type="PANTHER" id="PTHR43016:SF16">
    <property type="entry name" value="METALLOPROTEASE, PUTATIVE (AFU_ORTHOLOGUE AFUA_4G07610)-RELATED"/>
    <property type="match status" value="1"/>
</dbReference>
<dbReference type="InterPro" id="IPR007863">
    <property type="entry name" value="Peptidase_M16_C"/>
</dbReference>
<feature type="region of interest" description="Disordered" evidence="1">
    <location>
        <begin position="1079"/>
        <end position="1135"/>
    </location>
</feature>
<evidence type="ECO:0008006" key="6">
    <source>
        <dbReference type="Google" id="ProtNLM"/>
    </source>
</evidence>
<feature type="compositionally biased region" description="Acidic residues" evidence="1">
    <location>
        <begin position="1087"/>
        <end position="1112"/>
    </location>
</feature>
<dbReference type="EMBL" id="KN847521">
    <property type="protein sequence ID" value="KIV94359.1"/>
    <property type="molecule type" value="Genomic_DNA"/>
</dbReference>
<accession>A0A0D1ZKB0</accession>
<dbReference type="Pfam" id="PF05193">
    <property type="entry name" value="Peptidase_M16_C"/>
    <property type="match status" value="1"/>
</dbReference>
<dbReference type="HOGENOM" id="CLU_006065_0_0_1"/>
<dbReference type="FunFam" id="3.30.830.10:FF:000015">
    <property type="entry name" value="Putative zinc metalloprotease"/>
    <property type="match status" value="1"/>
</dbReference>
<dbReference type="FunFam" id="3.30.830.10:FF:000036">
    <property type="entry name" value="Putative zinc metalloprotease"/>
    <property type="match status" value="1"/>
</dbReference>
<feature type="domain" description="Peptidase M16 C-terminal" evidence="3">
    <location>
        <begin position="263"/>
        <end position="441"/>
    </location>
</feature>